<reference evidence="1" key="1">
    <citation type="submission" date="2016-08" db="EMBL/GenBank/DDBJ databases">
        <authorList>
            <person name="Seilhamer J.J."/>
        </authorList>
    </citation>
    <scope>NUCLEOTIDE SEQUENCE</scope>
    <source>
        <strain evidence="1">86</strain>
    </source>
</reference>
<proteinExistence type="predicted"/>
<accession>A0A212LGF1</accession>
<dbReference type="AlphaFoldDB" id="A0A212LGF1"/>
<name>A0A212LGF1_9HYPH</name>
<dbReference type="EMBL" id="FMJD01000008">
    <property type="protein sequence ID" value="SCM76641.1"/>
    <property type="molecule type" value="Genomic_DNA"/>
</dbReference>
<gene>
    <name evidence="1" type="ORF">KL86PLE_40446</name>
</gene>
<sequence length="21" mass="2242">MIRGRVVRAFSWGAAAPPDAI</sequence>
<organism evidence="1">
    <name type="scientific">uncultured Pleomorphomonas sp</name>
    <dbReference type="NCBI Taxonomy" id="442121"/>
    <lineage>
        <taxon>Bacteria</taxon>
        <taxon>Pseudomonadati</taxon>
        <taxon>Pseudomonadota</taxon>
        <taxon>Alphaproteobacteria</taxon>
        <taxon>Hyphomicrobiales</taxon>
        <taxon>Pleomorphomonadaceae</taxon>
        <taxon>Pleomorphomonas</taxon>
        <taxon>environmental samples</taxon>
    </lineage>
</organism>
<evidence type="ECO:0000313" key="1">
    <source>
        <dbReference type="EMBL" id="SCM76641.1"/>
    </source>
</evidence>
<protein>
    <submittedName>
        <fullName evidence="1">Uncharacterized protein</fullName>
    </submittedName>
</protein>